<dbReference type="PANTHER" id="PTHR43680:SF2">
    <property type="entry name" value="NITRATE REDUCTASE MOLYBDENUM COFACTOR ASSEMBLY CHAPERONE NARJ"/>
    <property type="match status" value="1"/>
</dbReference>
<dbReference type="RefSeq" id="WP_184728498.1">
    <property type="nucleotide sequence ID" value="NZ_JACHIW010000001.1"/>
</dbReference>
<dbReference type="InterPro" id="IPR020945">
    <property type="entry name" value="DMSO/NO3_reduct_chaperone"/>
</dbReference>
<dbReference type="GO" id="GO:0042128">
    <property type="term" value="P:nitrate assimilation"/>
    <property type="evidence" value="ECO:0007669"/>
    <property type="project" value="UniProtKB-KW"/>
</dbReference>
<evidence type="ECO:0000256" key="1">
    <source>
        <dbReference type="ARBA" id="ARBA00023063"/>
    </source>
</evidence>
<dbReference type="AlphaFoldDB" id="A0A840QB22"/>
<dbReference type="PANTHER" id="PTHR43680">
    <property type="entry name" value="NITRATE REDUCTASE MOLYBDENUM COFACTOR ASSEMBLY CHAPERONE"/>
    <property type="match status" value="1"/>
</dbReference>
<protein>
    <submittedName>
        <fullName evidence="3">Nitrate reductase delta subunit</fullName>
    </submittedName>
</protein>
<dbReference type="GO" id="GO:0016530">
    <property type="term" value="F:metallochaperone activity"/>
    <property type="evidence" value="ECO:0007669"/>
    <property type="project" value="TreeGrafter"/>
</dbReference>
<dbReference type="NCBIfam" id="TIGR00684">
    <property type="entry name" value="narJ"/>
    <property type="match status" value="1"/>
</dbReference>
<dbReference type="SUPFAM" id="SSF89155">
    <property type="entry name" value="TorD-like"/>
    <property type="match status" value="1"/>
</dbReference>
<accession>A0A840QB22</accession>
<dbReference type="Pfam" id="PF02613">
    <property type="entry name" value="Nitrate_red_del"/>
    <property type="match status" value="1"/>
</dbReference>
<dbReference type="GO" id="GO:0051082">
    <property type="term" value="F:unfolded protein binding"/>
    <property type="evidence" value="ECO:0007669"/>
    <property type="project" value="InterPro"/>
</dbReference>
<keyword evidence="1" id="KW-0534">Nitrate assimilation</keyword>
<sequence length="207" mass="23118">MKRRRLDSRSRALVRQIAAWCLHYPDAELAPRMDLLRESLAELAGRDPAAHLSGTLDHLARTPAQQAEQHYVEVFDVSPRRSLYLTWYVHGDTRLRGGALAELAGIYRAHGYRIAGGELPDYLPALLEFSAAAATRREGERLLGRFRPAIEVLHRRLAEIGTPYAAAVRAVLDAVPNQRERAAVPAQAPTEQVGLQPYPRTVQESTR</sequence>
<organism evidence="3 4">
    <name type="scientific">Saccharopolyspora phatthalungensis</name>
    <dbReference type="NCBI Taxonomy" id="664693"/>
    <lineage>
        <taxon>Bacteria</taxon>
        <taxon>Bacillati</taxon>
        <taxon>Actinomycetota</taxon>
        <taxon>Actinomycetes</taxon>
        <taxon>Pseudonocardiales</taxon>
        <taxon>Pseudonocardiaceae</taxon>
        <taxon>Saccharopolyspora</taxon>
    </lineage>
</organism>
<dbReference type="EMBL" id="JACHIW010000001">
    <property type="protein sequence ID" value="MBB5157616.1"/>
    <property type="molecule type" value="Genomic_DNA"/>
</dbReference>
<dbReference type="InterPro" id="IPR036411">
    <property type="entry name" value="TorD-like_sf"/>
</dbReference>
<proteinExistence type="predicted"/>
<dbReference type="Proteomes" id="UP000584374">
    <property type="component" value="Unassembled WGS sequence"/>
</dbReference>
<name>A0A840QB22_9PSEU</name>
<dbReference type="GO" id="GO:0051131">
    <property type="term" value="P:chaperone-mediated protein complex assembly"/>
    <property type="evidence" value="ECO:0007669"/>
    <property type="project" value="InterPro"/>
</dbReference>
<evidence type="ECO:0000256" key="2">
    <source>
        <dbReference type="SAM" id="MobiDB-lite"/>
    </source>
</evidence>
<dbReference type="InterPro" id="IPR003765">
    <property type="entry name" value="NO3_reductase_chaperone_NarJ"/>
</dbReference>
<comment type="caution">
    <text evidence="3">The sequence shown here is derived from an EMBL/GenBank/DDBJ whole genome shotgun (WGS) entry which is preliminary data.</text>
</comment>
<evidence type="ECO:0000313" key="3">
    <source>
        <dbReference type="EMBL" id="MBB5157616.1"/>
    </source>
</evidence>
<keyword evidence="4" id="KW-1185">Reference proteome</keyword>
<gene>
    <name evidence="3" type="ORF">BJ970_005150</name>
</gene>
<feature type="region of interest" description="Disordered" evidence="2">
    <location>
        <begin position="182"/>
        <end position="207"/>
    </location>
</feature>
<evidence type="ECO:0000313" key="4">
    <source>
        <dbReference type="Proteomes" id="UP000584374"/>
    </source>
</evidence>
<reference evidence="3 4" key="1">
    <citation type="submission" date="2020-08" db="EMBL/GenBank/DDBJ databases">
        <title>Sequencing the genomes of 1000 actinobacteria strains.</title>
        <authorList>
            <person name="Klenk H.-P."/>
        </authorList>
    </citation>
    <scope>NUCLEOTIDE SEQUENCE [LARGE SCALE GENOMIC DNA]</scope>
    <source>
        <strain evidence="3 4">DSM 45584</strain>
    </source>
</reference>
<dbReference type="Gene3D" id="1.10.3480.10">
    <property type="entry name" value="TorD-like"/>
    <property type="match status" value="1"/>
</dbReference>